<sequence length="413" mass="43369">MARFGGRMTKAWALTAGAGVLATGAAMVVAPQGSAFGLPRGGAEAGAESPLQRDAEAVVETGATGLTVEVGAADGRTERARAGVAELGGEQPVPWSPYYRIGSDTKTFVSTVLLQLVDEGKVSLSDTVERWLPGVVTGEGNDGSRITVENLLRQTSGLANYTDVVFSDPEALTPEGHHEGRFAQMTAEEMVALAMTQPPGWLPDAEDPAGETRWAYSNTNYVLAGMIIEQVTGHSWEQEAHDRIIAPLGLERTLSPGSSAYVPQPTAHAYVQFPGQEELTDTTLGTDAGADGALISTPDDMNTFLRALMDGTLLSEERLADMRRTVPAPEFGDGAEYGLGLAWAPRCGEDEAGLWFHGGTSFGTASEGAVTEDGATAASSAIFTVRFGDPERNAAQSEAAREMVDNALCSDGR</sequence>
<dbReference type="PANTHER" id="PTHR46825">
    <property type="entry name" value="D-ALANYL-D-ALANINE-CARBOXYPEPTIDASE/ENDOPEPTIDASE AMPH"/>
    <property type="match status" value="1"/>
</dbReference>
<protein>
    <submittedName>
        <fullName evidence="3">D-alanyl-D-alanine carboxypeptidase</fullName>
    </submittedName>
</protein>
<feature type="signal peptide" evidence="1">
    <location>
        <begin position="1"/>
        <end position="18"/>
    </location>
</feature>
<feature type="chain" id="PRO_5039105898" evidence="1">
    <location>
        <begin position="19"/>
        <end position="413"/>
    </location>
</feature>
<dbReference type="PANTHER" id="PTHR46825:SF7">
    <property type="entry name" value="D-ALANYL-D-ALANINE CARBOXYPEPTIDASE"/>
    <property type="match status" value="1"/>
</dbReference>
<dbReference type="InterPro" id="IPR012338">
    <property type="entry name" value="Beta-lactam/transpept-like"/>
</dbReference>
<evidence type="ECO:0000256" key="1">
    <source>
        <dbReference type="SAM" id="SignalP"/>
    </source>
</evidence>
<dbReference type="Pfam" id="PF00144">
    <property type="entry name" value="Beta-lactamase"/>
    <property type="match status" value="1"/>
</dbReference>
<dbReference type="InterPro" id="IPR001466">
    <property type="entry name" value="Beta-lactam-related"/>
</dbReference>
<dbReference type="Gene3D" id="3.40.710.10">
    <property type="entry name" value="DD-peptidase/beta-lactamase superfamily"/>
    <property type="match status" value="1"/>
</dbReference>
<evidence type="ECO:0000259" key="2">
    <source>
        <dbReference type="Pfam" id="PF00144"/>
    </source>
</evidence>
<dbReference type="Proteomes" id="UP000219072">
    <property type="component" value="Unassembled WGS sequence"/>
</dbReference>
<accession>A0A286DZC5</accession>
<keyword evidence="1" id="KW-0732">Signal</keyword>
<keyword evidence="3" id="KW-0121">Carboxypeptidase</keyword>
<evidence type="ECO:0000313" key="3">
    <source>
        <dbReference type="EMBL" id="SOD63973.1"/>
    </source>
</evidence>
<feature type="domain" description="Beta-lactamase-related" evidence="2">
    <location>
        <begin position="72"/>
        <end position="364"/>
    </location>
</feature>
<dbReference type="RefSeq" id="WP_097232414.1">
    <property type="nucleotide sequence ID" value="NZ_OCNE01000013.1"/>
</dbReference>
<dbReference type="InterPro" id="IPR050491">
    <property type="entry name" value="AmpC-like"/>
</dbReference>
<dbReference type="GO" id="GO:0004180">
    <property type="term" value="F:carboxypeptidase activity"/>
    <property type="evidence" value="ECO:0007669"/>
    <property type="project" value="UniProtKB-KW"/>
</dbReference>
<dbReference type="AlphaFoldDB" id="A0A286DZC5"/>
<reference evidence="3 4" key="1">
    <citation type="submission" date="2017-09" db="EMBL/GenBank/DDBJ databases">
        <authorList>
            <person name="Ehlers B."/>
            <person name="Leendertz F.H."/>
        </authorList>
    </citation>
    <scope>NUCLEOTIDE SEQUENCE [LARGE SCALE GENOMIC DNA]</scope>
    <source>
        <strain evidence="3 4">CGMCC 4.7095</strain>
    </source>
</reference>
<gene>
    <name evidence="3" type="ORF">SAMN06297387_113132</name>
</gene>
<name>A0A286DZC5_9ACTN</name>
<evidence type="ECO:0000313" key="4">
    <source>
        <dbReference type="Proteomes" id="UP000219072"/>
    </source>
</evidence>
<keyword evidence="3" id="KW-0645">Protease</keyword>
<dbReference type="OrthoDB" id="5177574at2"/>
<proteinExistence type="predicted"/>
<dbReference type="EMBL" id="OCNE01000013">
    <property type="protein sequence ID" value="SOD63973.1"/>
    <property type="molecule type" value="Genomic_DNA"/>
</dbReference>
<dbReference type="SUPFAM" id="SSF56601">
    <property type="entry name" value="beta-lactamase/transpeptidase-like"/>
    <property type="match status" value="1"/>
</dbReference>
<organism evidence="3 4">
    <name type="scientific">Streptomyces zhaozhouensis</name>
    <dbReference type="NCBI Taxonomy" id="1300267"/>
    <lineage>
        <taxon>Bacteria</taxon>
        <taxon>Bacillati</taxon>
        <taxon>Actinomycetota</taxon>
        <taxon>Actinomycetes</taxon>
        <taxon>Kitasatosporales</taxon>
        <taxon>Streptomycetaceae</taxon>
        <taxon>Streptomyces</taxon>
    </lineage>
</organism>
<keyword evidence="4" id="KW-1185">Reference proteome</keyword>
<keyword evidence="3" id="KW-0378">Hydrolase</keyword>